<feature type="domain" description="Vacuolar protein sorting-associated protein 54 N-terminal" evidence="9">
    <location>
        <begin position="270"/>
        <end position="415"/>
    </location>
</feature>
<evidence type="ECO:0000256" key="6">
    <source>
        <dbReference type="ARBA" id="ARBA00023034"/>
    </source>
</evidence>
<protein>
    <recommendedName>
        <fullName evidence="3">Vacuolar protein sorting-associated protein 54</fullName>
    </recommendedName>
</protein>
<comment type="subcellular location">
    <subcellularLocation>
        <location evidence="1">Golgi apparatus</location>
        <location evidence="1">trans-Golgi network</location>
    </subcellularLocation>
</comment>
<reference evidence="10" key="1">
    <citation type="submission" date="2015-12" db="EMBL/GenBank/DDBJ databases">
        <title>De novo transcriptome assembly of four potential Pierce s Disease insect vectors from Arizona vineyards.</title>
        <authorList>
            <person name="Tassone E.E."/>
        </authorList>
    </citation>
    <scope>NUCLEOTIDE SEQUENCE</scope>
</reference>
<dbReference type="GO" id="GO:0019905">
    <property type="term" value="F:syntaxin binding"/>
    <property type="evidence" value="ECO:0007669"/>
    <property type="project" value="TreeGrafter"/>
</dbReference>
<keyword evidence="7" id="KW-0175">Coiled coil</keyword>
<dbReference type="PANTHER" id="PTHR12965">
    <property type="entry name" value="VACUOLAR PROTEIN SORTING 54"/>
    <property type="match status" value="1"/>
</dbReference>
<gene>
    <name evidence="10" type="ORF">g.12563</name>
</gene>
<evidence type="ECO:0000256" key="4">
    <source>
        <dbReference type="ARBA" id="ARBA00022448"/>
    </source>
</evidence>
<keyword evidence="5" id="KW-0653">Protein transport</keyword>
<dbReference type="GO" id="GO:0000938">
    <property type="term" value="C:GARP complex"/>
    <property type="evidence" value="ECO:0007669"/>
    <property type="project" value="InterPro"/>
</dbReference>
<dbReference type="InterPro" id="IPR012501">
    <property type="entry name" value="Vps54_C"/>
</dbReference>
<dbReference type="InterPro" id="IPR019515">
    <property type="entry name" value="VPS54_N"/>
</dbReference>
<dbReference type="GO" id="GO:0006896">
    <property type="term" value="P:Golgi to vacuole transport"/>
    <property type="evidence" value="ECO:0007669"/>
    <property type="project" value="TreeGrafter"/>
</dbReference>
<dbReference type="PANTHER" id="PTHR12965:SF0">
    <property type="entry name" value="VACUOLAR PROTEIN SORTING-ASSOCIATED PROTEIN 54"/>
    <property type="match status" value="1"/>
</dbReference>
<dbReference type="EMBL" id="GEDC01012565">
    <property type="protein sequence ID" value="JAS24733.1"/>
    <property type="molecule type" value="Transcribed_RNA"/>
</dbReference>
<keyword evidence="6" id="KW-0333">Golgi apparatus</keyword>
<evidence type="ECO:0000259" key="9">
    <source>
        <dbReference type="Pfam" id="PF10475"/>
    </source>
</evidence>
<name>A0A1B6DGB4_9HEMI</name>
<keyword evidence="4" id="KW-0813">Transport</keyword>
<evidence type="ECO:0000256" key="7">
    <source>
        <dbReference type="ARBA" id="ARBA00023054"/>
    </source>
</evidence>
<dbReference type="GO" id="GO:0015031">
    <property type="term" value="P:protein transport"/>
    <property type="evidence" value="ECO:0007669"/>
    <property type="project" value="UniProtKB-KW"/>
</dbReference>
<evidence type="ECO:0000259" key="8">
    <source>
        <dbReference type="Pfam" id="PF07928"/>
    </source>
</evidence>
<evidence type="ECO:0000256" key="5">
    <source>
        <dbReference type="ARBA" id="ARBA00022927"/>
    </source>
</evidence>
<sequence>MITMASLNFSTNRPIESKKAWNSCSYCSSSEFKHLQDFIDHLRIKHCTCEGGSFVCRYGDNGVCSSLPVEGVNDTDYEQHVYKHHAFPLGSKLSDRQRKCSANASGKMELQPSENWASCTTAQNLPAVLNDPKLGKQKDFFTKTWGDSFIEVTDIPSPHYLPKITIKHFQEYLKESGKKVRRHSKQNLAQKPNSHSDLLQNFPNLRIGPSTAESNPYDLNIIPKIFLEPNFNLNNMETFNAVYPHLASSESSATSSPEFKSQVNSAKLLQEKLTHYLDIVEVRIAQQVAHKSDAFFEAMTSHDTLMDDLGQTITTVKHLRGKINSIDCSFVKDSLYIIKNQQTKSNYVQVYEKLKLMSTVLQTQPTIQLLLSTPDYVAALDLIYTTQELLSKELSGIHSFRHLGSELNEMVKVIGTLMTGEFERYATADLNRPLLESEEQVLEGDKLQCIVLGMLRRECYDFVDSYQQETVSAIKAAIKQAVIEVVATSEVANHRISGDASLDDQLKALAVEEWTLLLKNSTTALQRLIRRVKKAHDVMLRAADASAGKSYITSTNEDGTTNSISVLDCFLSAENHAKVSHKLKQLLSSACQYTQERCAQLLSSKSITWPEDKFISSEDREKDDKGNNKISSHWLAERATLTQLSELSQHVESLSQECEAICPEASASYLRSAFKSQANKFMQRFHYERITKLSLILDSESWKQAEVPLEFQQLLYHISESGKFSVSREETQRLNSENGGKPADFLYVDGEKYAVVGTVLILINIAAEYCVRAEDMTLSAHSLLHYLSELLSTFNSRSCKLVLGAEAVSEKTGLKKITSTNLALVLRALQLVLWLIPHIRLHFQGLLPENSRMSSLDSVTLQIKTHVRDVQAKLLSIMGPLVASELRHWEAKPPVPSKSFQNICKHLRKLHEAISSILPEDQTENLYRAVNTAFKDVLRDHLSRMNIVNNGGPLHGLVTSELIFYLEDLKRIHALPEQELSIEAMADLWTFKANLMSR</sequence>
<dbReference type="Pfam" id="PF07928">
    <property type="entry name" value="Vps54"/>
    <property type="match status" value="1"/>
</dbReference>
<dbReference type="GO" id="GO:0042147">
    <property type="term" value="P:retrograde transport, endosome to Golgi"/>
    <property type="evidence" value="ECO:0007669"/>
    <property type="project" value="InterPro"/>
</dbReference>
<dbReference type="Pfam" id="PF10475">
    <property type="entry name" value="Vps54_N"/>
    <property type="match status" value="1"/>
</dbReference>
<evidence type="ECO:0000256" key="3">
    <source>
        <dbReference type="ARBA" id="ARBA00017665"/>
    </source>
</evidence>
<organism evidence="10">
    <name type="scientific">Clastoptera arizonana</name>
    <name type="common">Arizona spittle bug</name>
    <dbReference type="NCBI Taxonomy" id="38151"/>
    <lineage>
        <taxon>Eukaryota</taxon>
        <taxon>Metazoa</taxon>
        <taxon>Ecdysozoa</taxon>
        <taxon>Arthropoda</taxon>
        <taxon>Hexapoda</taxon>
        <taxon>Insecta</taxon>
        <taxon>Pterygota</taxon>
        <taxon>Neoptera</taxon>
        <taxon>Paraneoptera</taxon>
        <taxon>Hemiptera</taxon>
        <taxon>Auchenorrhyncha</taxon>
        <taxon>Cercopoidea</taxon>
        <taxon>Clastopteridae</taxon>
        <taxon>Clastoptera</taxon>
    </lineage>
</organism>
<evidence type="ECO:0000256" key="1">
    <source>
        <dbReference type="ARBA" id="ARBA00004601"/>
    </source>
</evidence>
<dbReference type="AlphaFoldDB" id="A0A1B6DGB4"/>
<dbReference type="Gene3D" id="1.20.1280.130">
    <property type="match status" value="1"/>
</dbReference>
<evidence type="ECO:0000256" key="2">
    <source>
        <dbReference type="ARBA" id="ARBA00009150"/>
    </source>
</evidence>
<dbReference type="InterPro" id="IPR039745">
    <property type="entry name" value="Vps54"/>
</dbReference>
<comment type="similarity">
    <text evidence="2">Belongs to the VPS54 family.</text>
</comment>
<accession>A0A1B6DGB4</accession>
<evidence type="ECO:0000313" key="10">
    <source>
        <dbReference type="EMBL" id="JAS24733.1"/>
    </source>
</evidence>
<dbReference type="GO" id="GO:0005829">
    <property type="term" value="C:cytosol"/>
    <property type="evidence" value="ECO:0007669"/>
    <property type="project" value="GOC"/>
</dbReference>
<feature type="domain" description="Vacuolar protein sorting-associated protein 54 C-terminal" evidence="8">
    <location>
        <begin position="751"/>
        <end position="878"/>
    </location>
</feature>
<proteinExistence type="inferred from homology"/>